<evidence type="ECO:0000313" key="2">
    <source>
        <dbReference type="Proteomes" id="UP000619479"/>
    </source>
</evidence>
<dbReference type="Proteomes" id="UP000619479">
    <property type="component" value="Unassembled WGS sequence"/>
</dbReference>
<proteinExistence type="predicted"/>
<accession>A0A919ITG9</accession>
<sequence length="408" mass="44030">MLIANRYRDTVIEAVHRALLAAPVERLVAHPRLPLVAGVDATRPAVYVWDLHLRPVGTISADADSYGNLPPWERYEQVPELAWHPHEPMLLVTAGGVLWRWTPDGVTTWPTEYGSLAFSPDGGTVWASPASVGGEDAWLASDVVEHDASVVGGGPRWDTGVAEHPAGGLVLTLASDQGATLVLFARSEDRRMRIRSRALVLDADGYETPVWSPDGRRFAVRGNAYVQSLEVYSFPALERQVALTLREPAPASTPDWTEFALDWLRNDIAFGHDPDVLWMGTPEGALLALDLAAGTATTHPVGGAGVTALARMASGQLVVADRDGGLVLLSVPGAPVTPDADGVAGFLAGTEPIDATGYLWDELERTDGVRTWRDDDLARVVEANDDDPTWLRLQAAINQVRSDRTDQP</sequence>
<evidence type="ECO:0000313" key="1">
    <source>
        <dbReference type="EMBL" id="GID70992.1"/>
    </source>
</evidence>
<gene>
    <name evidence="1" type="ORF">Acy02nite_88730</name>
</gene>
<evidence type="ECO:0008006" key="3">
    <source>
        <dbReference type="Google" id="ProtNLM"/>
    </source>
</evidence>
<reference evidence="1" key="1">
    <citation type="submission" date="2021-01" db="EMBL/GenBank/DDBJ databases">
        <title>Whole genome shotgun sequence of Actinoplanes cyaneus NBRC 14990.</title>
        <authorList>
            <person name="Komaki H."/>
            <person name="Tamura T."/>
        </authorList>
    </citation>
    <scope>NUCLEOTIDE SEQUENCE</scope>
    <source>
        <strain evidence="1">NBRC 14990</strain>
    </source>
</reference>
<name>A0A919ITG9_9ACTN</name>
<protein>
    <recommendedName>
        <fullName evidence="3">WD40 repeat domain-containing protein</fullName>
    </recommendedName>
</protein>
<dbReference type="AlphaFoldDB" id="A0A919ITG9"/>
<comment type="caution">
    <text evidence="1">The sequence shown here is derived from an EMBL/GenBank/DDBJ whole genome shotgun (WGS) entry which is preliminary data.</text>
</comment>
<keyword evidence="2" id="KW-1185">Reference proteome</keyword>
<organism evidence="1 2">
    <name type="scientific">Actinoplanes cyaneus</name>
    <dbReference type="NCBI Taxonomy" id="52696"/>
    <lineage>
        <taxon>Bacteria</taxon>
        <taxon>Bacillati</taxon>
        <taxon>Actinomycetota</taxon>
        <taxon>Actinomycetes</taxon>
        <taxon>Micromonosporales</taxon>
        <taxon>Micromonosporaceae</taxon>
        <taxon>Actinoplanes</taxon>
    </lineage>
</organism>
<dbReference type="EMBL" id="BOMH01000092">
    <property type="protein sequence ID" value="GID70992.1"/>
    <property type="molecule type" value="Genomic_DNA"/>
</dbReference>
<dbReference type="SUPFAM" id="SSF69322">
    <property type="entry name" value="Tricorn protease domain 2"/>
    <property type="match status" value="1"/>
</dbReference>